<keyword evidence="2" id="KW-0472">Membrane</keyword>
<dbReference type="KEGG" id="ttk:TST_0343"/>
<keyword evidence="5" id="KW-1185">Reference proteome</keyword>
<protein>
    <recommendedName>
        <fullName evidence="3">Doubled CXXCH motif domain-containing protein</fullName>
    </recommendedName>
</protein>
<dbReference type="Pfam" id="PF09699">
    <property type="entry name" value="Paired_CXXCH_1"/>
    <property type="match status" value="1"/>
</dbReference>
<keyword evidence="1" id="KW-0732">Signal</keyword>
<proteinExistence type="predicted"/>
<dbReference type="EMBL" id="AP013035">
    <property type="protein sequence ID" value="BAT71151.1"/>
    <property type="molecule type" value="Genomic_DNA"/>
</dbReference>
<evidence type="ECO:0000256" key="2">
    <source>
        <dbReference type="SAM" id="Phobius"/>
    </source>
</evidence>
<name>A0A0S3QS35_THET7</name>
<dbReference type="Gene3D" id="3.90.10.10">
    <property type="entry name" value="Cytochrome C3"/>
    <property type="match status" value="2"/>
</dbReference>
<gene>
    <name evidence="4" type="ORF">TST_0343</name>
</gene>
<feature type="transmembrane region" description="Helical" evidence="2">
    <location>
        <begin position="311"/>
        <end position="336"/>
    </location>
</feature>
<dbReference type="InterPro" id="IPR010177">
    <property type="entry name" value="Paired_CXXCH_1"/>
</dbReference>
<keyword evidence="2" id="KW-1133">Transmembrane helix</keyword>
<sequence>MRILMFMILAGFFLHVGFAQAVIRKCIICHQKPGIKKVLPTGEEKSVYVNKRELRHSVHRRLKCQDCHIDVTVIPHKNIKIGRVHCERCHYHGAPPDIPQPDDIYRKYWNSVHGEKVKAGDKRAPWCQDCHGGHNVFPPSVIASSVNKKNIPKTCGRCHKKAYEDYKDSVHGVALLKKGILDVPVCTDCHGKHDVYSPGKPISKVNPQKVPETCANCHANKTLMRRFNVPVDPAYTYMRNFHGVALKFGELRVANCSSCHGIHNIRAPEDPLSTVNKHNIPKTCGKCHPGANENWAKGKFHVDPHKKESGILYYITKFFIILTAGTMTVLFIHIFLDFYSKLKRREEE</sequence>
<evidence type="ECO:0000256" key="1">
    <source>
        <dbReference type="ARBA" id="ARBA00022729"/>
    </source>
</evidence>
<dbReference type="STRING" id="1298851.TST_0343"/>
<dbReference type="RefSeq" id="WP_068549073.1">
    <property type="nucleotide sequence ID" value="NZ_AP013035.1"/>
</dbReference>
<accession>A0A0S3QS35</accession>
<evidence type="ECO:0000313" key="5">
    <source>
        <dbReference type="Proteomes" id="UP000063234"/>
    </source>
</evidence>
<dbReference type="GO" id="GO:0016491">
    <property type="term" value="F:oxidoreductase activity"/>
    <property type="evidence" value="ECO:0007669"/>
    <property type="project" value="TreeGrafter"/>
</dbReference>
<dbReference type="Proteomes" id="UP000063234">
    <property type="component" value="Chromosome"/>
</dbReference>
<dbReference type="PANTHER" id="PTHR35038:SF6">
    <property type="entry name" value="SURFACE LOCALIZED DECAHEME CYTOCHROME C LIPOPROTEIN"/>
    <property type="match status" value="1"/>
</dbReference>
<evidence type="ECO:0000313" key="4">
    <source>
        <dbReference type="EMBL" id="BAT71151.1"/>
    </source>
</evidence>
<dbReference type="AlphaFoldDB" id="A0A0S3QS35"/>
<dbReference type="InterPro" id="IPR036280">
    <property type="entry name" value="Multihaem_cyt_sf"/>
</dbReference>
<evidence type="ECO:0000259" key="3">
    <source>
        <dbReference type="Pfam" id="PF09699"/>
    </source>
</evidence>
<organism evidence="4 5">
    <name type="scientific">Thermosulfidibacter takaii (strain DSM 17441 / JCM 13301 / NBRC 103674 / ABI70S6)</name>
    <dbReference type="NCBI Taxonomy" id="1298851"/>
    <lineage>
        <taxon>Bacteria</taxon>
        <taxon>Pseudomonadati</taxon>
        <taxon>Thermosulfidibacterota</taxon>
        <taxon>Thermosulfidibacteria</taxon>
        <taxon>Thermosulfidibacterales</taxon>
        <taxon>Thermosulfidibacteraceae</taxon>
    </lineage>
</organism>
<dbReference type="InterPro" id="IPR051829">
    <property type="entry name" value="Multiheme_Cytochr_ET"/>
</dbReference>
<feature type="domain" description="Doubled CXXCH motif" evidence="3">
    <location>
        <begin position="186"/>
        <end position="221"/>
    </location>
</feature>
<dbReference type="PANTHER" id="PTHR35038">
    <property type="entry name" value="DISSIMILATORY SULFITE REDUCTASE SIRA"/>
    <property type="match status" value="1"/>
</dbReference>
<dbReference type="SUPFAM" id="SSF48695">
    <property type="entry name" value="Multiheme cytochromes"/>
    <property type="match status" value="2"/>
</dbReference>
<keyword evidence="2" id="KW-0812">Transmembrane</keyword>
<dbReference type="OrthoDB" id="9814800at2"/>
<reference evidence="5" key="1">
    <citation type="journal article" date="2018" name="Science">
        <title>A primordial and reversible TCA cycle in a facultatively chemolithoautotrophic thermophile.</title>
        <authorList>
            <person name="Nunoura T."/>
            <person name="Chikaraishi Y."/>
            <person name="Izaki R."/>
            <person name="Suwa T."/>
            <person name="Sato T."/>
            <person name="Harada T."/>
            <person name="Mori K."/>
            <person name="Kato Y."/>
            <person name="Miyazaki M."/>
            <person name="Shimamura S."/>
            <person name="Yanagawa K."/>
            <person name="Shuto A."/>
            <person name="Ohkouchi N."/>
            <person name="Fujita N."/>
            <person name="Takaki Y."/>
            <person name="Atomi H."/>
            <person name="Takai K."/>
        </authorList>
    </citation>
    <scope>NUCLEOTIDE SEQUENCE [LARGE SCALE GENOMIC DNA]</scope>
    <source>
        <strain evidence="5">DSM 17441 / JCM 13301 / NBRC 103674 / ABI70S6</strain>
    </source>
</reference>